<feature type="compositionally biased region" description="Basic residues" evidence="5">
    <location>
        <begin position="985"/>
        <end position="995"/>
    </location>
</feature>
<dbReference type="InterPro" id="IPR001650">
    <property type="entry name" value="Helicase_C-like"/>
</dbReference>
<name>A0A1G5NZ15_AFIMA</name>
<feature type="compositionally biased region" description="Basic residues" evidence="5">
    <location>
        <begin position="1022"/>
        <end position="1031"/>
    </location>
</feature>
<evidence type="ECO:0000259" key="6">
    <source>
        <dbReference type="PROSITE" id="PS51192"/>
    </source>
</evidence>
<dbReference type="SUPFAM" id="SSF52540">
    <property type="entry name" value="P-loop containing nucleoside triphosphate hydrolases"/>
    <property type="match status" value="2"/>
</dbReference>
<dbReference type="PROSITE" id="PS51194">
    <property type="entry name" value="HELICASE_CTER"/>
    <property type="match status" value="1"/>
</dbReference>
<dbReference type="SMART" id="SM00490">
    <property type="entry name" value="HELICc"/>
    <property type="match status" value="1"/>
</dbReference>
<organism evidence="8 9">
    <name type="scientific">Afifella marina DSM 2698</name>
    <dbReference type="NCBI Taxonomy" id="1120955"/>
    <lineage>
        <taxon>Bacteria</taxon>
        <taxon>Pseudomonadati</taxon>
        <taxon>Pseudomonadota</taxon>
        <taxon>Alphaproteobacteria</taxon>
        <taxon>Hyphomicrobiales</taxon>
        <taxon>Afifellaceae</taxon>
        <taxon>Afifella</taxon>
    </lineage>
</organism>
<dbReference type="PANTHER" id="PTHR12131:SF1">
    <property type="entry name" value="ATP-DEPENDENT RNA HELICASE SUPV3L1, MITOCHONDRIAL-RELATED"/>
    <property type="match status" value="1"/>
</dbReference>
<evidence type="ECO:0000256" key="4">
    <source>
        <dbReference type="ARBA" id="ARBA00022840"/>
    </source>
</evidence>
<evidence type="ECO:0000256" key="5">
    <source>
        <dbReference type="SAM" id="MobiDB-lite"/>
    </source>
</evidence>
<dbReference type="GO" id="GO:0016787">
    <property type="term" value="F:hydrolase activity"/>
    <property type="evidence" value="ECO:0007669"/>
    <property type="project" value="UniProtKB-KW"/>
</dbReference>
<dbReference type="OrthoDB" id="9807155at2"/>
<evidence type="ECO:0000313" key="9">
    <source>
        <dbReference type="Proteomes" id="UP000199347"/>
    </source>
</evidence>
<evidence type="ECO:0000313" key="8">
    <source>
        <dbReference type="EMBL" id="SCZ41950.1"/>
    </source>
</evidence>
<dbReference type="STRING" id="1120955.SAMN03080610_02840"/>
<keyword evidence="9" id="KW-1185">Reference proteome</keyword>
<dbReference type="PROSITE" id="PS51192">
    <property type="entry name" value="HELICASE_ATP_BIND_1"/>
    <property type="match status" value="1"/>
</dbReference>
<dbReference type="GO" id="GO:0004386">
    <property type="term" value="F:helicase activity"/>
    <property type="evidence" value="ECO:0007669"/>
    <property type="project" value="UniProtKB-KW"/>
</dbReference>
<dbReference type="InterPro" id="IPR027417">
    <property type="entry name" value="P-loop_NTPase"/>
</dbReference>
<feature type="compositionally biased region" description="Low complexity" evidence="5">
    <location>
        <begin position="837"/>
        <end position="865"/>
    </location>
</feature>
<feature type="compositionally biased region" description="Low complexity" evidence="5">
    <location>
        <begin position="996"/>
        <end position="1015"/>
    </location>
</feature>
<dbReference type="PANTHER" id="PTHR12131">
    <property type="entry name" value="ATP-DEPENDENT RNA AND DNA HELICASE"/>
    <property type="match status" value="1"/>
</dbReference>
<proteinExistence type="predicted"/>
<feature type="domain" description="Helicase ATP-binding" evidence="6">
    <location>
        <begin position="8"/>
        <end position="155"/>
    </location>
</feature>
<feature type="region of interest" description="Disordered" evidence="5">
    <location>
        <begin position="818"/>
        <end position="1075"/>
    </location>
</feature>
<dbReference type="EMBL" id="FMVW01000007">
    <property type="protein sequence ID" value="SCZ41950.1"/>
    <property type="molecule type" value="Genomic_DNA"/>
</dbReference>
<gene>
    <name evidence="8" type="ORF">SAMN03080610_02840</name>
</gene>
<dbReference type="InterPro" id="IPR055206">
    <property type="entry name" value="DEXQc_SUV3"/>
</dbReference>
<evidence type="ECO:0000256" key="1">
    <source>
        <dbReference type="ARBA" id="ARBA00022741"/>
    </source>
</evidence>
<feature type="domain" description="Helicase C-terminal" evidence="7">
    <location>
        <begin position="163"/>
        <end position="327"/>
    </location>
</feature>
<reference evidence="8 9" key="1">
    <citation type="submission" date="2016-10" db="EMBL/GenBank/DDBJ databases">
        <authorList>
            <person name="de Groot N.N."/>
        </authorList>
    </citation>
    <scope>NUCLEOTIDE SEQUENCE [LARGE SCALE GENOMIC DNA]</scope>
    <source>
        <strain evidence="8 9">DSM 2698</strain>
    </source>
</reference>
<keyword evidence="1" id="KW-0547">Nucleotide-binding</keyword>
<protein>
    <submittedName>
        <fullName evidence="8">ATP-dependent RNA helicase SUPV3L1/SUV3</fullName>
    </submittedName>
</protein>
<keyword evidence="2" id="KW-0378">Hydrolase</keyword>
<dbReference type="Gene3D" id="3.40.50.300">
    <property type="entry name" value="P-loop containing nucleotide triphosphate hydrolases"/>
    <property type="match status" value="2"/>
</dbReference>
<dbReference type="Pfam" id="PF00271">
    <property type="entry name" value="Helicase_C"/>
    <property type="match status" value="1"/>
</dbReference>
<evidence type="ECO:0000259" key="7">
    <source>
        <dbReference type="PROSITE" id="PS51194"/>
    </source>
</evidence>
<feature type="compositionally biased region" description="Basic and acidic residues" evidence="5">
    <location>
        <begin position="1066"/>
        <end position="1075"/>
    </location>
</feature>
<dbReference type="AlphaFoldDB" id="A0A1G5NZ15"/>
<dbReference type="InterPro" id="IPR050699">
    <property type="entry name" value="RNA-DNA_Helicase"/>
</dbReference>
<feature type="compositionally biased region" description="Low complexity" evidence="5">
    <location>
        <begin position="936"/>
        <end position="956"/>
    </location>
</feature>
<evidence type="ECO:0000256" key="3">
    <source>
        <dbReference type="ARBA" id="ARBA00022806"/>
    </source>
</evidence>
<accession>A0A1G5NZ15</accession>
<keyword evidence="4" id="KW-0067">ATP-binding</keyword>
<evidence type="ECO:0000256" key="2">
    <source>
        <dbReference type="ARBA" id="ARBA00022801"/>
    </source>
</evidence>
<dbReference type="Pfam" id="PF22527">
    <property type="entry name" value="DEXQc_Suv3"/>
    <property type="match status" value="1"/>
</dbReference>
<feature type="compositionally biased region" description="Basic and acidic residues" evidence="5">
    <location>
        <begin position="1046"/>
        <end position="1056"/>
    </location>
</feature>
<sequence length="1075" mass="116652">MNVTSDNPRQWSARNVTAVLGPTNTGKTHLAIERMLGHETGIIGLPLRLLAREVYSRVAQRAGADKVALVTGEEKIVPAEPRYWVSTVEAMPRNTDAAFAAIDEIQLAADLERGHVFTDRILSLRGSQETLLLGASTMRGVIEGLLPGAHIVTRPRMSVLAYAGQKKLTRLPERSAIVAFSADEVYAIGELMRRQRGGAAAVLGALSPRTRNRQVELYQSGDVDFLVATDAIGMGLNLDVDHVAFASARKFDGYQHRPLTAAELGQIAGRAGRYMRDGTFGVTGTVSPFEPPLVEALESHRFEGVRVLQWRNDRLDFSSHEALRASLEQAPKHPFLTKSPPAADQVALELLVRDDDITDRLTHPKAVERLWDICRLPDYRRIAPAQHAGLIGSIFTFLMDKGSVPPDWLAPQVKRADRTDGDIDTLSARIAEIRTWTFVANQPDWLADPTYWREETKRVEDRLSDALHDRLTKRFVDRRTSVLMRRLKENTMLEAEITPGGDVLVEGEHVGTLIGFRFTPDAKAEGSDAKTVRTAAAKALGTAVAERAERLSRSEDAGFLLTSGAIIRWHGEPVARLIAEGEPLKPRILLLADEQLTGPSREKVEARLAVWLSNQISTHLKPLLELEADESLSGLARGIAYQLREKLGILDRRDVLEEVRSLDQDARAGLRRHGVRFGAYHIYLPMLLKPAPATLLAELEALHKGRDDRDSIAEVASVSASGRTSVNVDPEIDPAIYHRFGYRIFGRRAVRIDILERLADLIRPALTWRPGRETEPPAGAIEEGGGFTVTSAMTSLLGASGEDMGVILNGLGYRVERRPLPETPATPEAVPDEAADAETAQKAEAAAAADGQDVEATAEAAGTEAPVRAADAEAPTSVESADVEGAPREETPLEGSDPATGAGAEAGMVADEGAAPPLTPEDAAPAVEQEPSAEHPAATPEATSADASSEAAGEAQLEAEEKAEPAFLEIWRYGGMPRREDRRPSKAKRAPRRAANRGGAQKPAAEAGEAAAAPHGPAPSKPQHKKGKFRHRGEQGLPKRPPQRPQRQEREKRADPDSPFAALAALKEKLGSSDK</sequence>
<dbReference type="InterPro" id="IPR014001">
    <property type="entry name" value="Helicase_ATP-bd"/>
</dbReference>
<dbReference type="GO" id="GO:0005524">
    <property type="term" value="F:ATP binding"/>
    <property type="evidence" value="ECO:0007669"/>
    <property type="project" value="UniProtKB-KW"/>
</dbReference>
<keyword evidence="3 8" id="KW-0347">Helicase</keyword>
<dbReference type="RefSeq" id="WP_092814547.1">
    <property type="nucleotide sequence ID" value="NZ_FMVW01000007.1"/>
</dbReference>
<dbReference type="Proteomes" id="UP000199347">
    <property type="component" value="Unassembled WGS sequence"/>
</dbReference>